<keyword evidence="8" id="KW-1185">Reference proteome</keyword>
<evidence type="ECO:0000256" key="2">
    <source>
        <dbReference type="ARBA" id="ARBA00022630"/>
    </source>
</evidence>
<keyword evidence="3" id="KW-0288">FMN</keyword>
<keyword evidence="2" id="KW-0285">Flavoprotein</keyword>
<dbReference type="GO" id="GO:0003959">
    <property type="term" value="F:NADPH dehydrogenase activity"/>
    <property type="evidence" value="ECO:0007669"/>
    <property type="project" value="InterPro"/>
</dbReference>
<dbReference type="AlphaFoldDB" id="A0A1H3TTF7"/>
<dbReference type="GO" id="GO:0050661">
    <property type="term" value="F:NADP binding"/>
    <property type="evidence" value="ECO:0007669"/>
    <property type="project" value="InterPro"/>
</dbReference>
<dbReference type="InterPro" id="IPR013785">
    <property type="entry name" value="Aldolase_TIM"/>
</dbReference>
<dbReference type="GO" id="GO:0010181">
    <property type="term" value="F:FMN binding"/>
    <property type="evidence" value="ECO:0007669"/>
    <property type="project" value="InterPro"/>
</dbReference>
<sequence>MTALFSPLRLRDLDLPNRAWLSPMCQYSAGADGVPTDWHLVHLGARITGGFGLVLTESTAVSPQARISPADVGLWSDEQVAAWQRITGFAHAHGTAIGVQLGHAGRKASTRVPGQGRGSVPPEEGGWTALAPSASAYRGYATPAAASPADLERIVADFAAATERAVHAGFDVVEIHAAHGYLLHQFLSPRANHRTDAYGGSFENRIRLLLQVVDAVRATWPDDRPLLLRLSATDWVNGGWTPEETVELAPRLAERGVDLLDVTTGGLDPDQQIPVGPGYQVPFAHRVRSAVPGLPVSAVGLITDPEQAETVLSDGAADAVLLAREALRDSSWPLRAMARLDPHRLTEIYPWQYGRAVPSPSTVAS</sequence>
<comment type="cofactor">
    <cofactor evidence="1">
        <name>FMN</name>
        <dbReference type="ChEBI" id="CHEBI:58210"/>
    </cofactor>
</comment>
<gene>
    <name evidence="7" type="ORF">SAMN05216215_10918</name>
</gene>
<dbReference type="SUPFAM" id="SSF51395">
    <property type="entry name" value="FMN-linked oxidoreductases"/>
    <property type="match status" value="1"/>
</dbReference>
<dbReference type="EMBL" id="FNOK01000091">
    <property type="protein sequence ID" value="SDZ53101.1"/>
    <property type="molecule type" value="Genomic_DNA"/>
</dbReference>
<name>A0A1H3TTF7_9PSEU</name>
<keyword evidence="5" id="KW-0560">Oxidoreductase</keyword>
<dbReference type="STRING" id="418495.SAMN05216215_10918"/>
<evidence type="ECO:0000313" key="8">
    <source>
        <dbReference type="Proteomes" id="UP000199529"/>
    </source>
</evidence>
<organism evidence="7 8">
    <name type="scientific">Saccharopolyspora shandongensis</name>
    <dbReference type="NCBI Taxonomy" id="418495"/>
    <lineage>
        <taxon>Bacteria</taxon>
        <taxon>Bacillati</taxon>
        <taxon>Actinomycetota</taxon>
        <taxon>Actinomycetes</taxon>
        <taxon>Pseudonocardiales</taxon>
        <taxon>Pseudonocardiaceae</taxon>
        <taxon>Saccharopolyspora</taxon>
    </lineage>
</organism>
<dbReference type="RefSeq" id="WP_093278408.1">
    <property type="nucleotide sequence ID" value="NZ_FNOK01000091.1"/>
</dbReference>
<feature type="domain" description="NADH:flavin oxidoreductase/NADH oxidase N-terminal" evidence="6">
    <location>
        <begin position="4"/>
        <end position="338"/>
    </location>
</feature>
<evidence type="ECO:0000256" key="4">
    <source>
        <dbReference type="ARBA" id="ARBA00022857"/>
    </source>
</evidence>
<protein>
    <submittedName>
        <fullName evidence="7">2,4-dienoyl-CoA reductase</fullName>
    </submittedName>
</protein>
<dbReference type="PANTHER" id="PTHR43303:SF4">
    <property type="entry name" value="NADPH DEHYDROGENASE C23G7.10C-RELATED"/>
    <property type="match status" value="1"/>
</dbReference>
<accession>A0A1H3TTF7</accession>
<evidence type="ECO:0000256" key="5">
    <source>
        <dbReference type="ARBA" id="ARBA00023002"/>
    </source>
</evidence>
<dbReference type="Gene3D" id="3.20.20.70">
    <property type="entry name" value="Aldolase class I"/>
    <property type="match status" value="1"/>
</dbReference>
<dbReference type="Pfam" id="PF00724">
    <property type="entry name" value="Oxidored_FMN"/>
    <property type="match status" value="1"/>
</dbReference>
<evidence type="ECO:0000256" key="3">
    <source>
        <dbReference type="ARBA" id="ARBA00022643"/>
    </source>
</evidence>
<proteinExistence type="predicted"/>
<dbReference type="PANTHER" id="PTHR43303">
    <property type="entry name" value="NADPH DEHYDROGENASE C23G7.10C-RELATED"/>
    <property type="match status" value="1"/>
</dbReference>
<dbReference type="InterPro" id="IPR044152">
    <property type="entry name" value="YqjM-like"/>
</dbReference>
<evidence type="ECO:0000313" key="7">
    <source>
        <dbReference type="EMBL" id="SDZ53101.1"/>
    </source>
</evidence>
<evidence type="ECO:0000259" key="6">
    <source>
        <dbReference type="Pfam" id="PF00724"/>
    </source>
</evidence>
<dbReference type="CDD" id="cd02932">
    <property type="entry name" value="OYE_YqiM_FMN"/>
    <property type="match status" value="1"/>
</dbReference>
<dbReference type="InterPro" id="IPR001155">
    <property type="entry name" value="OxRdtase_FMN_N"/>
</dbReference>
<evidence type="ECO:0000256" key="1">
    <source>
        <dbReference type="ARBA" id="ARBA00001917"/>
    </source>
</evidence>
<dbReference type="OrthoDB" id="3169239at2"/>
<dbReference type="Proteomes" id="UP000199529">
    <property type="component" value="Unassembled WGS sequence"/>
</dbReference>
<keyword evidence="4" id="KW-0521">NADP</keyword>
<reference evidence="8" key="1">
    <citation type="submission" date="2016-10" db="EMBL/GenBank/DDBJ databases">
        <authorList>
            <person name="Varghese N."/>
            <person name="Submissions S."/>
        </authorList>
    </citation>
    <scope>NUCLEOTIDE SEQUENCE [LARGE SCALE GENOMIC DNA]</scope>
    <source>
        <strain evidence="8">CGMCC 4.3530</strain>
    </source>
</reference>